<evidence type="ECO:0000313" key="1">
    <source>
        <dbReference type="EMBL" id="CAB3869092.1"/>
    </source>
</evidence>
<dbReference type="EMBL" id="CADILD010000002">
    <property type="protein sequence ID" value="CAB3869092.1"/>
    <property type="molecule type" value="Genomic_DNA"/>
</dbReference>
<dbReference type="InterPro" id="IPR009962">
    <property type="entry name" value="DUF1488"/>
</dbReference>
<proteinExistence type="predicted"/>
<dbReference type="Proteomes" id="UP000494105">
    <property type="component" value="Unassembled WGS sequence"/>
</dbReference>
<dbReference type="SUPFAM" id="SSF160272">
    <property type="entry name" value="Shew3726-like"/>
    <property type="match status" value="1"/>
</dbReference>
<protein>
    <recommendedName>
        <fullName evidence="3">DUF1488 domain-containing protein</fullName>
    </recommendedName>
</protein>
<reference evidence="1 2" key="1">
    <citation type="submission" date="2020-04" db="EMBL/GenBank/DDBJ databases">
        <authorList>
            <person name="De Canck E."/>
        </authorList>
    </citation>
    <scope>NUCLEOTIDE SEQUENCE [LARGE SCALE GENOMIC DNA]</scope>
    <source>
        <strain evidence="1 2">LMG 1861</strain>
    </source>
</reference>
<dbReference type="Pfam" id="PF07369">
    <property type="entry name" value="DUF1488"/>
    <property type="match status" value="1"/>
</dbReference>
<organism evidence="1 2">
    <name type="scientific">Achromobacter piechaudii</name>
    <dbReference type="NCBI Taxonomy" id="72556"/>
    <lineage>
        <taxon>Bacteria</taxon>
        <taxon>Pseudomonadati</taxon>
        <taxon>Pseudomonadota</taxon>
        <taxon>Betaproteobacteria</taxon>
        <taxon>Burkholderiales</taxon>
        <taxon>Alcaligenaceae</taxon>
        <taxon>Achromobacter</taxon>
    </lineage>
</organism>
<gene>
    <name evidence="1" type="ORF">LMG1861_02667</name>
</gene>
<evidence type="ECO:0000313" key="2">
    <source>
        <dbReference type="Proteomes" id="UP000494105"/>
    </source>
</evidence>
<dbReference type="InterPro" id="IPR036692">
    <property type="entry name" value="Shew3726-like_sf"/>
</dbReference>
<accession>A0A6S7D6P5</accession>
<name>A0A6S7D6P5_9BURK</name>
<evidence type="ECO:0008006" key="3">
    <source>
        <dbReference type="Google" id="ProtNLM"/>
    </source>
</evidence>
<dbReference type="RefSeq" id="WP_175128665.1">
    <property type="nucleotide sequence ID" value="NZ_CADILD010000002.1"/>
</dbReference>
<sequence>MKFTKATGAHAQDGAILFNMETDGVTRQFEISGDVLRERFGAADDTPNELLRAFEGAAPALQDAAHRAQGVPADGPILLGEGDFA</sequence>
<dbReference type="AlphaFoldDB" id="A0A6S7D6P5"/>